<feature type="transmembrane region" description="Helical" evidence="1">
    <location>
        <begin position="84"/>
        <end position="108"/>
    </location>
</feature>
<sequence length="155" mass="17767">MENPEVNNQFYDYALDNELDIVDTHKVSSGYDYAKGALVILVFLNIIFNILWMVYLADFSWAVNHPHDFNNYDSYIWLHRTNAIAFGVTAICTGLISAIIVGSIWNSLTKKNFIIWMTLALLSSVIPFIPSLVLYFYVAGVKFKKKNRKTNSNSR</sequence>
<dbReference type="EMBL" id="BAABQM010000001">
    <property type="protein sequence ID" value="GAA5414322.1"/>
    <property type="molecule type" value="Genomic_DNA"/>
</dbReference>
<accession>A0ABP9U5V1</accession>
<name>A0ABP9U5V1_9BACT</name>
<feature type="transmembrane region" description="Helical" evidence="1">
    <location>
        <begin position="114"/>
        <end position="138"/>
    </location>
</feature>
<feature type="transmembrane region" description="Helical" evidence="1">
    <location>
        <begin position="37"/>
        <end position="63"/>
    </location>
</feature>
<comment type="caution">
    <text evidence="2">The sequence shown here is derived from an EMBL/GenBank/DDBJ whole genome shotgun (WGS) entry which is preliminary data.</text>
</comment>
<keyword evidence="1" id="KW-0812">Transmembrane</keyword>
<protein>
    <submittedName>
        <fullName evidence="2">Uncharacterized protein</fullName>
    </submittedName>
</protein>
<dbReference type="Proteomes" id="UP001449582">
    <property type="component" value="Unassembled WGS sequence"/>
</dbReference>
<proteinExistence type="predicted"/>
<keyword evidence="1" id="KW-1133">Transmembrane helix</keyword>
<evidence type="ECO:0000313" key="2">
    <source>
        <dbReference type="EMBL" id="GAA5414322.1"/>
    </source>
</evidence>
<keyword evidence="3" id="KW-1185">Reference proteome</keyword>
<evidence type="ECO:0000313" key="3">
    <source>
        <dbReference type="Proteomes" id="UP001449582"/>
    </source>
</evidence>
<dbReference type="RefSeq" id="WP_353289488.1">
    <property type="nucleotide sequence ID" value="NZ_BAABQM010000001.1"/>
</dbReference>
<keyword evidence="1" id="KW-0472">Membrane</keyword>
<reference evidence="2" key="1">
    <citation type="submission" date="2024-02" db="EMBL/GenBank/DDBJ databases">
        <title>Draft genome sequence of new strains in genus Ureaplasma.</title>
        <authorList>
            <person name="Nakajima Y."/>
            <person name="Segawa T."/>
        </authorList>
    </citation>
    <scope>NUCLEOTIDE SEQUENCE [LARGE SCALE GENOMIC DNA]</scope>
    <source>
        <strain evidence="2">OM1</strain>
    </source>
</reference>
<organism evidence="2 3">
    <name type="scientific">Ureaplasma ceti</name>
    <dbReference type="NCBI Taxonomy" id="3119530"/>
    <lineage>
        <taxon>Bacteria</taxon>
        <taxon>Bacillati</taxon>
        <taxon>Mycoplasmatota</taxon>
        <taxon>Mycoplasmoidales</taxon>
        <taxon>Mycoplasmoidaceae</taxon>
        <taxon>Ureaplasma</taxon>
    </lineage>
</organism>
<evidence type="ECO:0000256" key="1">
    <source>
        <dbReference type="SAM" id="Phobius"/>
    </source>
</evidence>
<gene>
    <name evidence="2" type="ORF">UREOM_0330</name>
</gene>